<name>A0ABP0UQW5_9BRYO</name>
<feature type="signal peptide" evidence="9">
    <location>
        <begin position="1"/>
        <end position="24"/>
    </location>
</feature>
<dbReference type="Proteomes" id="UP001497512">
    <property type="component" value="Chromosome 5"/>
</dbReference>
<keyword evidence="5 8" id="KW-0812">Transmembrane</keyword>
<gene>
    <name evidence="10" type="ORF">CSSPTR1EN2_LOCUS18299</name>
</gene>
<evidence type="ECO:0000256" key="2">
    <source>
        <dbReference type="ARBA" id="ARBA00008349"/>
    </source>
</evidence>
<evidence type="ECO:0000256" key="7">
    <source>
        <dbReference type="ARBA" id="ARBA00023136"/>
    </source>
</evidence>
<dbReference type="PANTHER" id="PTHR10778:SF8">
    <property type="entry name" value="ADENOSINE 3'-PHOSPHO 5'-PHOSPHOSULFATE TRANSPORTER 2"/>
    <property type="match status" value="1"/>
</dbReference>
<dbReference type="PANTHER" id="PTHR10778">
    <property type="entry name" value="SOLUTE CARRIER FAMILY 35 MEMBER B"/>
    <property type="match status" value="1"/>
</dbReference>
<evidence type="ECO:0000256" key="9">
    <source>
        <dbReference type="SAM" id="SignalP"/>
    </source>
</evidence>
<feature type="transmembrane region" description="Helical" evidence="8">
    <location>
        <begin position="46"/>
        <end position="65"/>
    </location>
</feature>
<evidence type="ECO:0000256" key="4">
    <source>
        <dbReference type="ARBA" id="ARBA00022449"/>
    </source>
</evidence>
<feature type="chain" id="PRO_5045273375" evidence="9">
    <location>
        <begin position="25"/>
        <end position="357"/>
    </location>
</feature>
<evidence type="ECO:0000256" key="3">
    <source>
        <dbReference type="ARBA" id="ARBA00022448"/>
    </source>
</evidence>
<keyword evidence="11" id="KW-1185">Reference proteome</keyword>
<keyword evidence="6 8" id="KW-1133">Transmembrane helix</keyword>
<keyword evidence="9" id="KW-0732">Signal</keyword>
<feature type="transmembrane region" description="Helical" evidence="8">
    <location>
        <begin position="238"/>
        <end position="263"/>
    </location>
</feature>
<comment type="similarity">
    <text evidence="2">Belongs to the nucleotide-sugar transporter family. UDP-galactose:UMP antiporter (TC 2.A.7.11) subfamily.</text>
</comment>
<accession>A0ABP0UQW5</accession>
<keyword evidence="3" id="KW-0813">Transport</keyword>
<comment type="subcellular location">
    <subcellularLocation>
        <location evidence="1">Membrane</location>
        <topology evidence="1">Multi-pass membrane protein</topology>
    </subcellularLocation>
</comment>
<proteinExistence type="inferred from homology"/>
<dbReference type="InterPro" id="IPR013657">
    <property type="entry name" value="SCL35B1-4/HUT1"/>
</dbReference>
<evidence type="ECO:0000256" key="6">
    <source>
        <dbReference type="ARBA" id="ARBA00022989"/>
    </source>
</evidence>
<evidence type="ECO:0000256" key="1">
    <source>
        <dbReference type="ARBA" id="ARBA00004141"/>
    </source>
</evidence>
<feature type="transmembrane region" description="Helical" evidence="8">
    <location>
        <begin position="130"/>
        <end position="148"/>
    </location>
</feature>
<feature type="transmembrane region" description="Helical" evidence="8">
    <location>
        <begin position="192"/>
        <end position="218"/>
    </location>
</feature>
<keyword evidence="7 8" id="KW-0472">Membrane</keyword>
<evidence type="ECO:0000313" key="11">
    <source>
        <dbReference type="Proteomes" id="UP001497512"/>
    </source>
</evidence>
<evidence type="ECO:0000256" key="5">
    <source>
        <dbReference type="ARBA" id="ARBA00022692"/>
    </source>
</evidence>
<evidence type="ECO:0000313" key="10">
    <source>
        <dbReference type="EMBL" id="CAK9226558.1"/>
    </source>
</evidence>
<protein>
    <submittedName>
        <fullName evidence="10">Uncharacterized protein</fullName>
    </submittedName>
</protein>
<reference evidence="10" key="1">
    <citation type="submission" date="2024-02" db="EMBL/GenBank/DDBJ databases">
        <authorList>
            <consortium name="ELIXIR-Norway"/>
            <consortium name="Elixir Norway"/>
        </authorList>
    </citation>
    <scope>NUCLEOTIDE SEQUENCE</scope>
</reference>
<sequence>MGSTHHLWGWLLLWLHVEWHFVQEYVYNKLKFRSGFNPTGLMQVTLVLHICAGTCILGSHLLLWVQSKAHPESLEDLLQALCCTDGVTWAHQGIPYVSQLPSSSHVQLLPVMVMGAFIPGFRRKYSFHEYVSAIMFVVGLVIFTLADAQASPDFSILGVVMVVAALVLDAFVGNFQEVIFLRNPATTQMEMLFWSTVVGLPLLIPPMVPTARICLFGTQFETCATFVGQLSVLCLIDLFGAATTAMVTTAWKAVMLLLSYIIFTKPLSEQHYTSLILLVMGFVLKMMADQSDSKHSSHHKATSLQLETLKGSMYSTENLGSGSDKIIDEEAYGHVEDSGTQIASCAARKGTTQIFAL</sequence>
<keyword evidence="4" id="KW-0050">Antiport</keyword>
<dbReference type="Pfam" id="PF08449">
    <property type="entry name" value="UAA"/>
    <property type="match status" value="1"/>
</dbReference>
<feature type="transmembrane region" description="Helical" evidence="8">
    <location>
        <begin position="154"/>
        <end position="172"/>
    </location>
</feature>
<organism evidence="10 11">
    <name type="scientific">Sphagnum troendelagicum</name>
    <dbReference type="NCBI Taxonomy" id="128251"/>
    <lineage>
        <taxon>Eukaryota</taxon>
        <taxon>Viridiplantae</taxon>
        <taxon>Streptophyta</taxon>
        <taxon>Embryophyta</taxon>
        <taxon>Bryophyta</taxon>
        <taxon>Sphagnophytina</taxon>
        <taxon>Sphagnopsida</taxon>
        <taxon>Sphagnales</taxon>
        <taxon>Sphagnaceae</taxon>
        <taxon>Sphagnum</taxon>
    </lineage>
</organism>
<evidence type="ECO:0000256" key="8">
    <source>
        <dbReference type="SAM" id="Phobius"/>
    </source>
</evidence>
<dbReference type="EMBL" id="OZ019897">
    <property type="protein sequence ID" value="CAK9226558.1"/>
    <property type="molecule type" value="Genomic_DNA"/>
</dbReference>